<keyword evidence="1" id="KW-0175">Coiled coil</keyword>
<evidence type="ECO:0000256" key="1">
    <source>
        <dbReference type="SAM" id="Coils"/>
    </source>
</evidence>
<evidence type="ECO:0000313" key="3">
    <source>
        <dbReference type="EMBL" id="EKE29579.1"/>
    </source>
</evidence>
<dbReference type="SUPFAM" id="SSF69318">
    <property type="entry name" value="Integrin alpha N-terminal domain"/>
    <property type="match status" value="1"/>
</dbReference>
<organism evidence="3">
    <name type="scientific">uncultured bacterium</name>
    <name type="common">gcode 4</name>
    <dbReference type="NCBI Taxonomy" id="1234023"/>
    <lineage>
        <taxon>Bacteria</taxon>
        <taxon>environmental samples</taxon>
    </lineage>
</organism>
<comment type="caution">
    <text evidence="3">The sequence shown here is derived from an EMBL/GenBank/DDBJ whole genome shotgun (WGS) entry which is preliminary data.</text>
</comment>
<keyword evidence="2" id="KW-1133">Transmembrane helix</keyword>
<dbReference type="InterPro" id="IPR028994">
    <property type="entry name" value="Integrin_alpha_N"/>
</dbReference>
<protein>
    <submittedName>
        <fullName evidence="3">Uncharacterized protein</fullName>
    </submittedName>
</protein>
<keyword evidence="2" id="KW-0812">Transmembrane</keyword>
<proteinExistence type="predicted"/>
<accession>K2GGN3</accession>
<evidence type="ECO:0000256" key="2">
    <source>
        <dbReference type="SAM" id="Phobius"/>
    </source>
</evidence>
<dbReference type="EMBL" id="AMFJ01000141">
    <property type="protein sequence ID" value="EKE29579.1"/>
    <property type="molecule type" value="Genomic_DNA"/>
</dbReference>
<name>K2GGN3_9BACT</name>
<gene>
    <name evidence="3" type="ORF">ACD_2C00141G0001</name>
</gene>
<keyword evidence="2" id="KW-0472">Membrane</keyword>
<reference evidence="3" key="1">
    <citation type="journal article" date="2012" name="Science">
        <title>Fermentation, hydrogen, and sulfur metabolism in multiple uncultivated bacterial phyla.</title>
        <authorList>
            <person name="Wrighton K.C."/>
            <person name="Thomas B.C."/>
            <person name="Sharon I."/>
            <person name="Miller C.S."/>
            <person name="Castelle C.J."/>
            <person name="VerBerkmoes N.C."/>
            <person name="Wilkins M.J."/>
            <person name="Hettich R.L."/>
            <person name="Lipton M.S."/>
            <person name="Williams K.H."/>
            <person name="Long P.E."/>
            <person name="Banfield J.F."/>
        </authorList>
    </citation>
    <scope>NUCLEOTIDE SEQUENCE [LARGE SCALE GENOMIC DNA]</scope>
</reference>
<feature type="transmembrane region" description="Helical" evidence="2">
    <location>
        <begin position="14"/>
        <end position="33"/>
    </location>
</feature>
<sequence length="4232" mass="493867">MPEQSQYSKVQQSISYFLIFAILFLNTFQLPMIDQTKAASWANTELVSIIVHEDIYGSISSRVKRYAEDIQAKLNNTKALIYTVPRDITPQKVAALNEKLFYEWDWSGPSRLVWTILIWDIPLPVIHNQEKTFLSIFPYVDFNEKNFIFDSSKWFYEQTRENMSDPNPEIWHSLISPNTQDPETDKIRLIDFFDKDHSFYAKSGVFSKSLAEPYVFYYDGKRDEQTVSYSLWKWYQLFLNNVEDIAYFRYTKYLAKSISDTFYASTTKESNDALKQAWAANPELLQYVNQNLGNSWPDLSKTPDVMTKKVIETLTKNFFQAFSDKYIWDILKYAYNTWRYWSPSNTRVDTVISTISKQDNAMKRMLKDANTSLEWFTDDLLKKWLARNIAVPVKIEESKSYRHDVWGADWYVCEETTGIYGAFSNNWGVGVLENFYYWKKWSSLTSANECSTIKWSARTAENKSNLVEATRADITSQESVQGDIDLLTKSPNAQTCLPNDNYQTMSFWWGYSLLNIDRNAITTSWELTLKPTDYRRATLPIYSAAGWKQVWYDKATDIQNPKTDVAWKIIHGSNVSDCLQYNLLYTAPDNLSPRQWRCDSAYSNHQAPYAFDPYTWNKFEDIYKNTTEWKVYFSPSYDYHNRHLFLDWVNVWANKSYLIWDKGDCTNYIIHSNYYYKKVLWMVEHKSPNSEEYWAQLKNMSTPSLPVDRNRYVNFTSAKWNEKKFEYPNLFRVVISESRDLNYDFAKKKVKEMLDAKSAELNAIIASENPSSLAWLDKEVYDLLKVNNAKYPSNVNFYAEISKSPELLDEIVKYVLWLNLNSAELKYKYVFEHYLDIDGNASSMDAWHKDDYEIAYLGGKWDAEDMYIRLNPEKSQDNITSDKVKGIASNYARFQATVAASRMTNQTRWSQSTDFKCWPPDGVPIFQWMPAITCWLKTLVPPITISSSSCSSSSLWIPWTSFSTDFWWDYPSITNPKYNDDENRNQIPDGAELIKDGKMELASDKWMYWYSKTIRVKANLISSPALGSKLIAVDNYSKVSFDIVKLDIYSNSKKQNIYTRKATDEPLAYKEKVAPYISFSSVKVQAKWWVADYAFSSKSTDTDVYLRATISTLDKNNKVAVYSQSEDFVVRIRGIYMDISPVVNWEVKSSFEAWSASEINFGIRTFTKDNAPINNQVPIYLNVYNELWANIEKDILIHSSSYKYKSPILTRAWEYKFVFRDNLWIEYSHLITINPSKIKEIRLTPSSTQFVKWNEVDVLVELFDAHNNRVKWDLYNVTWTITGKWEFSSNSQTTVSKWMLEWFANFKVRNTWSAWTMNLKFKAENSAAESGILTLEAVDYAKIKVNIENRDKIIVWWDKHKISLDIVGWDNKTLTKFNWVAYFEIPELYGVVQPNFTKIKDWKLTEDVFFVPNFVAGRNLKLNVSVPWIEATEGNTLTVLPEKPLYVGLTNSKSKLEAKAWVSSTLKAALYDRYGNLTFNDSSHTVAFEIPAEFKKYANFSWTSFTENVKLDDWVAKTSVFASDLPWSAFITAKVTPWLEANGYTQTDKSGNKIDIPWMSENIVSFDSYYLFNKSKTDKIDYNSLYTVLQWADYWNVTKPGYLGWELLFNKNWRSLGVTSILNNPYIRQTAFWFTPGWRYLASEWASKDQTMNIEADLSSSTQGTSIDLYDSVYKELVAKAWLNLWASTQLVNCTSNSDKDISKCQVPQNSSFIVLKWVGDVKIKDSPNKLTLELNDFSIFTITNDWKITKDPWVKFEMDTQANGNILWIRLLLNNEQIGYLGIKFDTDKIWVYDSSQFPNVLNDNKNQIVIEYLSSEYWYDYNYLWVSSHWARWISFYKIDSSEEEGVDSDLVTVNGKLWLENYTEQAWIWWEWKNKMLLEFAGWSTLWESTRYYHTYSMVNLWDPVISLETKKSATSDFDKTVWKKILEEKSAKIENYKKIDYNADGNPDVVVFYENWYIELLSNYGGNYKDMWYLAYISDAWRDRKWVWDFSGDKYEDIAFADKKWNLWILDNELGKFTRIKPVMLDLANWKETELNWAIQQLELFDMDRDGKTDLVTVDDSGELNILYWAWKKIDKYSWKLVFFKKMIDNTLWLKLESSVTKNWGAIYHDSLKQIADIWNQSQQLLESQNLLSDFKNWATSTAATNDALNTMLDKLIYYQEKYQDTASWTLSASEKEKAILSAVWTDENWNPNTWVANEILQAQNDLTILNWAWMTHLDNLNPWLLEKTRTFMRSQFAEASKIWIEKTYTDANGKFLKGDDIINVSLKITNNWTSSLNNIIYYDSNKNFLQQEWESVYTLTIGKNTSSRSLKTKDDWEFDLAFDNFSLAAWETALISYRLRMPSVSFWKVIVWLLQKNDIYGDIALNPSNQCWADQVIWASTWPRTYQKWMQKFEDKSKLPDAIEKNKVDNNNNGIPDYIEELTDNQQNDPAKAQQYSKEQMDILNKDANGNWIPDKDEEAWDSVFKFDADDWEISLGGLNSANIDSINSSIDWLVNSMGCWFWWWACISVPMNWAPLAPGWSMTLFWMPVTTWIWLVGNSTALPIFSFPTSCGPIVIWPPCPSWAGWMFWPPMWGWSSMIRLFVTPTITWAVWMAMCFGPNTSAYIKSPWVDPMIPGWQCVVAAVPLAWCSDDGSDGNVGSQGFSSSSSSGSGSSSWNSFLNANACTKKEDAKWTISTTTHNNIIKYLLGDKNVTKDILSDAAVQHWWLNPDNGPLIWFWGWWDWNSNLDISIDANALTSLDAWNIVKANFSRVSSFPDFIMDWITRQFEEIINKLTTLPTLYIILPDFSWFADSGWSDIVSNYNKAKGEIAKKEAEKNKKAQPTGNPQSFEDAKDKLKWLSTKMWLQGGTDNIKSAYEVMSNLPLIKMQSEMIDVNIPWVGPEDWTKFIEKAKAKKKQYAKEIERAKEDWKELKWKPWYDKHFKMLLDAENLVKSLDKNIQTLEEMKKFPEKFRKYITWKEHFITQIMCNLDIINKVTGWWIVDNGKRFKAWVELIVLLKAILKSYQMIVDVFADFNASCSVCHNERNNLTYWIIKLISAMIPKLPIIVFPKWPDIIIDLHNIRAWLNITVPEFRFKVIPMVIPELPDLYLPKVPNVNVAISLPAIPQIPGLPELPDLPDLPSLPDVKLPDLPPPPKIPNIFWSIQAALQLVKLIAKVLCLYRQIWQLLPPEWRAWDAIAWMTERNWTLPFDKLFIDMPQFSVPFVDAIKVTSYVNLEFDVDFIVEMAKSTLEPFNRFANDMWNLWKWIKLPDIDMRPLAPDDVNIDVNVAPDLQGYDMKKAQDKNIAYIAALAWFTIGWIWEIVKWIENWKKELELWEFKEMLKKSASKLATTNDPKEKLIYNTINRAVDFDASSNDPFIKWLWDKNNEKYSIIKRMLQDELKKNASLGKELSLIESGKMPMSEFSPLQKLKNDAIKVSATSPEYDNLKSSLQKNQSRIAAPLESLTNPQSTEAADLKAAWDDLINKVSEGLKTFKKEINEGIPVEVQTSPAATPKSFAAPESSSDQASSWLDYGYNYEWVYVINSQWKQTRLFDYLDEVDKDTNVIELDYDNDSDQDVIYKMGDTLYLKTNLSKKPASANHISGVDSVRDISDINGYLWIDNNTASVPLAPNFFQELTTSSNNINFNFIPSNRDKDNSFRLEYYDYINRFDTTDNQKQFNKSIFPYARLNLVDLVTNMRDENILTTKPWLIVKSNFATLDVWVWSALVSMQDYKVLGAGDSIIVQQWKIIYAWESGLTIEYKMDWDANYKKLILDKRTNVEFLDKADVTVTNGNMILLYSTKKDFNWDIAELRWFPIQKGTYIEFANKNWYANINYVWWWMLTIDNWSTYEMYGLWERNDRYSVNLSRDNSFYYAKLYEFSNAKKSNMTSMSLMSPQFEADKEAPLLWFEDGIKLPVYKKQIFNLKQYINDISGISELFVDFDPKADSDWDWIIDNDKDSLNPSNAYWVRKWSTWYDVDFWPFDKPSKKKILISVKDNNDNVATSLVDLEVYSPVPQIINADLGKIIWSINENISEEPIDIMRYRDGVLEKIKTSAQDKTQNNWAFDISTLSSASWAVIKSWTDIVANVNEVTWKIDLKDTKYSISVSGADKDSKTRIEIFSKEKWNIIYWQSFSLPSNENIQWVASLDNLDRWIYFKADNPAFSLIKNPIDAPTLPNWAFIKDSSTNKAILWIGNDGNVYIIDSSYKLNYSSKWDYVLLGVSDGGGNQVWSIYFKVNSVYIIK</sequence>
<feature type="coiled-coil region" evidence="1">
    <location>
        <begin position="2895"/>
        <end position="2952"/>
    </location>
</feature>